<proteinExistence type="predicted"/>
<dbReference type="EMBL" id="JAUJEA010000009">
    <property type="protein sequence ID" value="MDN5203849.1"/>
    <property type="molecule type" value="Genomic_DNA"/>
</dbReference>
<protein>
    <recommendedName>
        <fullName evidence="3">Outer membrane protein beta-barrel domain-containing protein</fullName>
    </recommendedName>
</protein>
<dbReference type="SUPFAM" id="SSF56925">
    <property type="entry name" value="OMPA-like"/>
    <property type="match status" value="1"/>
</dbReference>
<comment type="caution">
    <text evidence="1">The sequence shown here is derived from an EMBL/GenBank/DDBJ whole genome shotgun (WGS) entry which is preliminary data.</text>
</comment>
<sequence>MKKVLLSAMTICLIAATSYGQSENYKPFKVGIGLGYAVPSDGGGGVAIYLEPAYRLKDAIAIGLRLESAVLAKTIGTTEASASGNASYTLNGQYYLSNAKFRPFVGLGLGIFSLASVSVNTNGTTGAAASGSEFGFYPRLGFDLGHFNFIFDYNIIPATKPEVTVGSIPDIKNSYFTIKIGASIGGGEK</sequence>
<evidence type="ECO:0000313" key="1">
    <source>
        <dbReference type="EMBL" id="MDN5203849.1"/>
    </source>
</evidence>
<accession>A0ABT8KUL1</accession>
<evidence type="ECO:0000313" key="2">
    <source>
        <dbReference type="Proteomes" id="UP001172082"/>
    </source>
</evidence>
<name>A0ABT8KUL1_9BACT</name>
<dbReference type="RefSeq" id="WP_346753873.1">
    <property type="nucleotide sequence ID" value="NZ_JAUJEA010000009.1"/>
</dbReference>
<dbReference type="Gene3D" id="2.40.160.20">
    <property type="match status" value="1"/>
</dbReference>
<dbReference type="Proteomes" id="UP001172082">
    <property type="component" value="Unassembled WGS sequence"/>
</dbReference>
<keyword evidence="2" id="KW-1185">Reference proteome</keyword>
<gene>
    <name evidence="1" type="ORF">QQ008_20830</name>
</gene>
<dbReference type="InterPro" id="IPR011250">
    <property type="entry name" value="OMP/PagP_B-barrel"/>
</dbReference>
<evidence type="ECO:0008006" key="3">
    <source>
        <dbReference type="Google" id="ProtNLM"/>
    </source>
</evidence>
<reference evidence="1" key="1">
    <citation type="submission" date="2023-06" db="EMBL/GenBank/DDBJ databases">
        <title>Genomic of Parafulvivirga corallium.</title>
        <authorList>
            <person name="Wang G."/>
        </authorList>
    </citation>
    <scope>NUCLEOTIDE SEQUENCE</scope>
    <source>
        <strain evidence="1">BMA10</strain>
    </source>
</reference>
<organism evidence="1 2">
    <name type="scientific">Splendidivirga corallicola</name>
    <dbReference type="NCBI Taxonomy" id="3051826"/>
    <lineage>
        <taxon>Bacteria</taxon>
        <taxon>Pseudomonadati</taxon>
        <taxon>Bacteroidota</taxon>
        <taxon>Cytophagia</taxon>
        <taxon>Cytophagales</taxon>
        <taxon>Splendidivirgaceae</taxon>
        <taxon>Splendidivirga</taxon>
    </lineage>
</organism>